<evidence type="ECO:0000313" key="2">
    <source>
        <dbReference type="Proteomes" id="UP000703269"/>
    </source>
</evidence>
<sequence>MQQAPRAWAGHPADASARTCTVLNASPAPLGSMNGTVRRKQWGWEASRQSSGRFNGAINPPAMVRSVAAEHETLPGKTRLNGDALCRRRGQKRPMVSCPPVTLYEQ</sequence>
<evidence type="ECO:0000313" key="1">
    <source>
        <dbReference type="EMBL" id="GJE94541.1"/>
    </source>
</evidence>
<proteinExistence type="predicted"/>
<reference evidence="1 2" key="1">
    <citation type="submission" date="2021-08" db="EMBL/GenBank/DDBJ databases">
        <title>Draft Genome Sequence of Phanerochaete sordida strain YK-624.</title>
        <authorList>
            <person name="Mori T."/>
            <person name="Dohra H."/>
            <person name="Suzuki T."/>
            <person name="Kawagishi H."/>
            <person name="Hirai H."/>
        </authorList>
    </citation>
    <scope>NUCLEOTIDE SEQUENCE [LARGE SCALE GENOMIC DNA]</scope>
    <source>
        <strain evidence="1 2">YK-624</strain>
    </source>
</reference>
<dbReference type="EMBL" id="BPQB01000041">
    <property type="protein sequence ID" value="GJE94541.1"/>
    <property type="molecule type" value="Genomic_DNA"/>
</dbReference>
<protein>
    <submittedName>
        <fullName evidence="1">Uncharacterized protein</fullName>
    </submittedName>
</protein>
<accession>A0A9P3LGG5</accession>
<comment type="caution">
    <text evidence="1">The sequence shown here is derived from an EMBL/GenBank/DDBJ whole genome shotgun (WGS) entry which is preliminary data.</text>
</comment>
<organism evidence="1 2">
    <name type="scientific">Phanerochaete sordida</name>
    <dbReference type="NCBI Taxonomy" id="48140"/>
    <lineage>
        <taxon>Eukaryota</taxon>
        <taxon>Fungi</taxon>
        <taxon>Dikarya</taxon>
        <taxon>Basidiomycota</taxon>
        <taxon>Agaricomycotina</taxon>
        <taxon>Agaricomycetes</taxon>
        <taxon>Polyporales</taxon>
        <taxon>Phanerochaetaceae</taxon>
        <taxon>Phanerochaete</taxon>
    </lineage>
</organism>
<dbReference type="AlphaFoldDB" id="A0A9P3LGG5"/>
<name>A0A9P3LGG5_9APHY</name>
<dbReference type="Proteomes" id="UP000703269">
    <property type="component" value="Unassembled WGS sequence"/>
</dbReference>
<gene>
    <name evidence="1" type="ORF">PsYK624_107110</name>
</gene>
<keyword evidence="2" id="KW-1185">Reference proteome</keyword>